<dbReference type="Pfam" id="PF12729">
    <property type="entry name" value="4HB_MCP_1"/>
    <property type="match status" value="1"/>
</dbReference>
<evidence type="ECO:0000259" key="6">
    <source>
        <dbReference type="PROSITE" id="PS50885"/>
    </source>
</evidence>
<keyword evidence="1" id="KW-0488">Methylation</keyword>
<evidence type="ECO:0000256" key="1">
    <source>
        <dbReference type="ARBA" id="ARBA00022481"/>
    </source>
</evidence>
<proteinExistence type="inferred from homology"/>
<dbReference type="SMART" id="SM00304">
    <property type="entry name" value="HAMP"/>
    <property type="match status" value="1"/>
</dbReference>
<organism evidence="7 8">
    <name type="scientific">Pelomonas nitida</name>
    <dbReference type="NCBI Taxonomy" id="3299027"/>
    <lineage>
        <taxon>Bacteria</taxon>
        <taxon>Pseudomonadati</taxon>
        <taxon>Pseudomonadota</taxon>
        <taxon>Betaproteobacteria</taxon>
        <taxon>Burkholderiales</taxon>
        <taxon>Sphaerotilaceae</taxon>
        <taxon>Roseateles</taxon>
    </lineage>
</organism>
<keyword evidence="8" id="KW-1185">Reference proteome</keyword>
<dbReference type="Pfam" id="PF00015">
    <property type="entry name" value="MCPsignal"/>
    <property type="match status" value="1"/>
</dbReference>
<dbReference type="PANTHER" id="PTHR43531">
    <property type="entry name" value="PROTEIN ICFG"/>
    <property type="match status" value="1"/>
</dbReference>
<comment type="similarity">
    <text evidence="2">Belongs to the methyl-accepting chemotaxis (MCP) protein family.</text>
</comment>
<evidence type="ECO:0000259" key="5">
    <source>
        <dbReference type="PROSITE" id="PS50111"/>
    </source>
</evidence>
<dbReference type="SUPFAM" id="SSF58104">
    <property type="entry name" value="Methyl-accepting chemotaxis protein (MCP) signaling domain"/>
    <property type="match status" value="1"/>
</dbReference>
<feature type="domain" description="Methyl-accepting transducer" evidence="5">
    <location>
        <begin position="269"/>
        <end position="498"/>
    </location>
</feature>
<dbReference type="PANTHER" id="PTHR43531:SF14">
    <property type="entry name" value="METHYL-ACCEPTING CHEMOTAXIS PROTEIN I-RELATED"/>
    <property type="match status" value="1"/>
</dbReference>
<gene>
    <name evidence="7" type="ORF">ACG00X_08015</name>
</gene>
<dbReference type="InterPro" id="IPR047347">
    <property type="entry name" value="YvaQ-like_sensor"/>
</dbReference>
<dbReference type="InterPro" id="IPR051310">
    <property type="entry name" value="MCP_chemotaxis"/>
</dbReference>
<reference evidence="7 8" key="1">
    <citation type="submission" date="2024-09" db="EMBL/GenBank/DDBJ databases">
        <title>Novel species of the genus Pelomonas and Roseateles isolated from streams.</title>
        <authorList>
            <person name="Lu H."/>
        </authorList>
    </citation>
    <scope>NUCLEOTIDE SEQUENCE [LARGE SCALE GENOMIC DNA]</scope>
    <source>
        <strain evidence="7 8">BYS96W</strain>
    </source>
</reference>
<dbReference type="PROSITE" id="PS51257">
    <property type="entry name" value="PROKAR_LIPOPROTEIN"/>
    <property type="match status" value="1"/>
</dbReference>
<keyword evidence="4" id="KW-0175">Coiled coil</keyword>
<evidence type="ECO:0000313" key="7">
    <source>
        <dbReference type="EMBL" id="MFG6456776.1"/>
    </source>
</evidence>
<dbReference type="Pfam" id="PF00672">
    <property type="entry name" value="HAMP"/>
    <property type="match status" value="1"/>
</dbReference>
<accession>A0ABW7G4G9</accession>
<evidence type="ECO:0000256" key="4">
    <source>
        <dbReference type="SAM" id="Coils"/>
    </source>
</evidence>
<evidence type="ECO:0000256" key="2">
    <source>
        <dbReference type="ARBA" id="ARBA00029447"/>
    </source>
</evidence>
<dbReference type="RefSeq" id="WP_394487552.1">
    <property type="nucleotide sequence ID" value="NZ_JBIGIA010000005.1"/>
</dbReference>
<evidence type="ECO:0000313" key="8">
    <source>
        <dbReference type="Proteomes" id="UP001606305"/>
    </source>
</evidence>
<dbReference type="PROSITE" id="PS50885">
    <property type="entry name" value="HAMP"/>
    <property type="match status" value="1"/>
</dbReference>
<dbReference type="SMART" id="SM00283">
    <property type="entry name" value="MA"/>
    <property type="match status" value="1"/>
</dbReference>
<dbReference type="InterPro" id="IPR004089">
    <property type="entry name" value="MCPsignal_dom"/>
</dbReference>
<sequence length="513" mass="54076">MRLNALKLSTRLAAGFGAVLLLLALMMAIGCFSLGRAAADTREMMATPLQKERLVSEWYMLTLVGVKRYTAIAKSSDASLADYFANDVKISTARGNEIVKALDGLPKSEDEKKLVKQLTEARERYIAARNNIASLKKAGDEAQVAQLLEKEFRPSSEVYLEQMKTYWQQQQQVLDGMAKGVDSATEAAQWRIALLGALALVVGTVGAWVLTRSVTGPVAQASQWVRAIAAGDLTVQVEAQGQDEISAMLRSLEQMRLSLQQAIAQVRDSSDSIQHSCQEVAAGNQDLSQRTEQTASSVQGAASVMDELNGTVGNTAHSAGEANRLAISAAEVATRGGAVVADVVKTMNDIHGSSRRIADIIGVIDGIAFQTNILALNAAVEAARAGEQGRGFAVVAGEVRLLASRSAEAAREIKQLIAASVDQVEAGTALVSNAGSTMNEVVAAIRRVSALVGDISLACTEQAEGVSQVSAAVSQIDGSTQQNAAMVEEIAAAASSLQGQAHSLVQAVQVFRL</sequence>
<dbReference type="EMBL" id="JBIGIA010000005">
    <property type="protein sequence ID" value="MFG6456776.1"/>
    <property type="molecule type" value="Genomic_DNA"/>
</dbReference>
<dbReference type="InterPro" id="IPR024478">
    <property type="entry name" value="HlyB_4HB_MCP"/>
</dbReference>
<dbReference type="Proteomes" id="UP001606305">
    <property type="component" value="Unassembled WGS sequence"/>
</dbReference>
<comment type="caution">
    <text evidence="7">The sequence shown here is derived from an EMBL/GenBank/DDBJ whole genome shotgun (WGS) entry which is preliminary data.</text>
</comment>
<keyword evidence="3" id="KW-0807">Transducer</keyword>
<dbReference type="CDD" id="cd19411">
    <property type="entry name" value="MCP2201-like_sensor"/>
    <property type="match status" value="1"/>
</dbReference>
<feature type="coiled-coil region" evidence="4">
    <location>
        <begin position="111"/>
        <end position="138"/>
    </location>
</feature>
<name>A0ABW7G4G9_9BURK</name>
<feature type="domain" description="HAMP" evidence="6">
    <location>
        <begin position="212"/>
        <end position="264"/>
    </location>
</feature>
<protein>
    <submittedName>
        <fullName evidence="7">Methyl-accepting chemotaxis protein</fullName>
    </submittedName>
</protein>
<dbReference type="PROSITE" id="PS50111">
    <property type="entry name" value="CHEMOTAXIS_TRANSDUC_2"/>
    <property type="match status" value="1"/>
</dbReference>
<dbReference type="CDD" id="cd11386">
    <property type="entry name" value="MCP_signal"/>
    <property type="match status" value="1"/>
</dbReference>
<dbReference type="InterPro" id="IPR003660">
    <property type="entry name" value="HAMP_dom"/>
</dbReference>
<dbReference type="CDD" id="cd06225">
    <property type="entry name" value="HAMP"/>
    <property type="match status" value="1"/>
</dbReference>
<dbReference type="Gene3D" id="1.10.287.950">
    <property type="entry name" value="Methyl-accepting chemotaxis protein"/>
    <property type="match status" value="1"/>
</dbReference>
<evidence type="ECO:0000256" key="3">
    <source>
        <dbReference type="PROSITE-ProRule" id="PRU00284"/>
    </source>
</evidence>